<name>A0AAJ6BQ54_9SPHN</name>
<gene>
    <name evidence="1" type="ORF">P0Y56_03575</name>
</gene>
<organism evidence="1 2">
    <name type="scientific">Candidatus Andeanibacterium colombiense</name>
    <dbReference type="NCBI Taxonomy" id="3121345"/>
    <lineage>
        <taxon>Bacteria</taxon>
        <taxon>Pseudomonadati</taxon>
        <taxon>Pseudomonadota</taxon>
        <taxon>Alphaproteobacteria</taxon>
        <taxon>Sphingomonadales</taxon>
        <taxon>Sphingomonadaceae</taxon>
        <taxon>Candidatus Andeanibacterium</taxon>
    </lineage>
</organism>
<dbReference type="InterPro" id="IPR011250">
    <property type="entry name" value="OMP/PagP_B-barrel"/>
</dbReference>
<dbReference type="SUPFAM" id="SSF56925">
    <property type="entry name" value="OMPA-like"/>
    <property type="match status" value="1"/>
</dbReference>
<evidence type="ECO:0000313" key="2">
    <source>
        <dbReference type="Proteomes" id="UP001218362"/>
    </source>
</evidence>
<accession>A0AAJ6BQ54</accession>
<evidence type="ECO:0000313" key="1">
    <source>
        <dbReference type="EMBL" id="WEK47378.1"/>
    </source>
</evidence>
<sequence length="284" mass="28959">MASPLAAVFSGVALDTKIDTASIDGKVTLGLAVDVTRGDLGSRVQVRYVVSTGHVQVLRNDSVIADFAASELSPDSNSSLALFMRGDVKVLGQSLGLPEETLELHVPSIGGVPLSYTRFGTYAKITANIIVNNSKIDPLAAFVFGQSTPNGSMPHTGSATYTSDLFGAVVVPNGTNTKFYTLGDGSGSATFGVNFGTGAINTMINLDTDGGGNFGTLNGTGMVLSGGPAFNGALTGAGTGIFTGAFFGPTSPAEMGYVFEAKGSNWITYGNVFGTKNAPPPPPP</sequence>
<protein>
    <submittedName>
        <fullName evidence="1">Uncharacterized protein</fullName>
    </submittedName>
</protein>
<dbReference type="Gene3D" id="2.40.160.90">
    <property type="match status" value="1"/>
</dbReference>
<dbReference type="EMBL" id="CP119316">
    <property type="protein sequence ID" value="WEK47378.1"/>
    <property type="molecule type" value="Genomic_DNA"/>
</dbReference>
<dbReference type="KEGG" id="acob:P0Y56_03575"/>
<proteinExistence type="predicted"/>
<dbReference type="Proteomes" id="UP001218362">
    <property type="component" value="Chromosome"/>
</dbReference>
<reference evidence="1" key="1">
    <citation type="submission" date="2023-03" db="EMBL/GenBank/DDBJ databases">
        <title>Andean soil-derived lignocellulolytic bacterial consortium as a source of novel taxa and putative plastic-active enzymes.</title>
        <authorList>
            <person name="Diaz-Garcia L."/>
            <person name="Chuvochina M."/>
            <person name="Feuerriegel G."/>
            <person name="Bunk B."/>
            <person name="Sproer C."/>
            <person name="Streit W.R."/>
            <person name="Rodriguez L.M."/>
            <person name="Overmann J."/>
            <person name="Jimenez D.J."/>
        </authorList>
    </citation>
    <scope>NUCLEOTIDE SEQUENCE</scope>
    <source>
        <strain evidence="1">MAG 26</strain>
    </source>
</reference>
<dbReference type="AlphaFoldDB" id="A0AAJ6BQ54"/>